<sequence>MFKSMIASIVSKNMKKKLENSTIKEEDLTDVLKQIRIALLDADVNLMVTKTLLKNIKEAAIGTMIDPGRKPDEVLLLIIKEELVKILGKKTNPIDYKKKPLKIMMVGLQGSGKTTSAGKIAYYLKNKQEKKPLLVACDIYRPAAIDQLRTLANEVGTDFYEKSKQDPVKTSKEAIALAEKNKNDAIIIDTAGRLQTNEELMTELVKIKKNVNPDEILLVVDAMAGQDIINVAQEFNNKLRLTGIVITKLDSDARAGAALSLTSILDVPVKLTGVGEKLASLDVFHPDRIADKILGFGDMLTLAEQAAENLDEQVVKKSFQKMLSGKMDLEDLMNQMEQVTKMGSIGNIMQMLPGAPKLGDEKLFEIEEKIKIWKVLLSSMTIKERRNPQLLKKNANRKNRIIKGSGRKPDELNKLLSEWEKSKERMEEVGKQIKKGHNPFADWMK</sequence>
<comment type="subcellular location">
    <subcellularLocation>
        <location evidence="9">Cytoplasm</location>
    </subcellularLocation>
    <text evidence="9">The SRP-RNC complex is targeted to the cytoplasmic membrane.</text>
</comment>
<dbReference type="HAMAP" id="MF_00306">
    <property type="entry name" value="SRP54"/>
    <property type="match status" value="1"/>
</dbReference>
<comment type="catalytic activity">
    <reaction evidence="8 9">
        <text>GTP + H2O = GDP + phosphate + H(+)</text>
        <dbReference type="Rhea" id="RHEA:19669"/>
        <dbReference type="ChEBI" id="CHEBI:15377"/>
        <dbReference type="ChEBI" id="CHEBI:15378"/>
        <dbReference type="ChEBI" id="CHEBI:37565"/>
        <dbReference type="ChEBI" id="CHEBI:43474"/>
        <dbReference type="ChEBI" id="CHEBI:58189"/>
        <dbReference type="EC" id="3.6.5.4"/>
    </reaction>
</comment>
<dbReference type="GO" id="GO:0006614">
    <property type="term" value="P:SRP-dependent cotranslational protein targeting to membrane"/>
    <property type="evidence" value="ECO:0007669"/>
    <property type="project" value="InterPro"/>
</dbReference>
<evidence type="ECO:0000256" key="8">
    <source>
        <dbReference type="ARBA" id="ARBA00048027"/>
    </source>
</evidence>
<dbReference type="SUPFAM" id="SSF47446">
    <property type="entry name" value="Signal peptide-binding domain"/>
    <property type="match status" value="1"/>
</dbReference>
<dbReference type="Pfam" id="PF00448">
    <property type="entry name" value="SRP54"/>
    <property type="match status" value="1"/>
</dbReference>
<dbReference type="EMBL" id="CP033512">
    <property type="protein sequence ID" value="QHG90153.1"/>
    <property type="molecule type" value="Genomic_DNA"/>
</dbReference>
<dbReference type="GeneID" id="96866472"/>
<dbReference type="AlphaFoldDB" id="A0A6P1LMI0"/>
<evidence type="ECO:0000256" key="7">
    <source>
        <dbReference type="ARBA" id="ARBA00023274"/>
    </source>
</evidence>
<dbReference type="InterPro" id="IPR004125">
    <property type="entry name" value="Signal_recog_particle_SRP54_M"/>
</dbReference>
<name>A0A6P1LMI0_MALIO</name>
<dbReference type="KEGG" id="miw:EER00_04690"/>
<evidence type="ECO:0000256" key="5">
    <source>
        <dbReference type="ARBA" id="ARBA00023134"/>
    </source>
</evidence>
<accession>A0A6P1LMI0</accession>
<comment type="similarity">
    <text evidence="1 9">Belongs to the GTP-binding SRP family. SRP54 subfamily.</text>
</comment>
<evidence type="ECO:0000256" key="4">
    <source>
        <dbReference type="ARBA" id="ARBA00022884"/>
    </source>
</evidence>
<dbReference type="SMART" id="SM00962">
    <property type="entry name" value="SRP54"/>
    <property type="match status" value="1"/>
</dbReference>
<dbReference type="SMART" id="SM00963">
    <property type="entry name" value="SRP54_N"/>
    <property type="match status" value="1"/>
</dbReference>
<dbReference type="CDD" id="cd18539">
    <property type="entry name" value="SRP_G"/>
    <property type="match status" value="1"/>
</dbReference>
<dbReference type="InterPro" id="IPR004780">
    <property type="entry name" value="SRP"/>
</dbReference>
<evidence type="ECO:0000313" key="11">
    <source>
        <dbReference type="Proteomes" id="UP000464283"/>
    </source>
</evidence>
<organism evidence="10 11">
    <name type="scientific">Malacoplasma iowae 695</name>
    <dbReference type="NCBI Taxonomy" id="1048830"/>
    <lineage>
        <taxon>Bacteria</taxon>
        <taxon>Bacillati</taxon>
        <taxon>Mycoplasmatota</taxon>
        <taxon>Mycoplasmoidales</taxon>
        <taxon>Mycoplasmoidaceae</taxon>
        <taxon>Malacoplasma</taxon>
    </lineage>
</organism>
<dbReference type="SUPFAM" id="SSF52540">
    <property type="entry name" value="P-loop containing nucleoside triphosphate hydrolases"/>
    <property type="match status" value="1"/>
</dbReference>
<dbReference type="InterPro" id="IPR013822">
    <property type="entry name" value="Signal_recog_particl_SRP54_hlx"/>
</dbReference>
<evidence type="ECO:0000256" key="3">
    <source>
        <dbReference type="ARBA" id="ARBA00022801"/>
    </source>
</evidence>
<dbReference type="Gene3D" id="1.20.120.140">
    <property type="entry name" value="Signal recognition particle SRP54, nucleotide-binding domain"/>
    <property type="match status" value="1"/>
</dbReference>
<dbReference type="EC" id="3.6.5.4" evidence="9"/>
<feature type="binding site" evidence="9">
    <location>
        <begin position="247"/>
        <end position="250"/>
    </location>
    <ligand>
        <name>GTP</name>
        <dbReference type="ChEBI" id="CHEBI:37565"/>
    </ligand>
</feature>
<keyword evidence="5 9" id="KW-0342">GTP-binding</keyword>
<dbReference type="InterPro" id="IPR027417">
    <property type="entry name" value="P-loop_NTPase"/>
</dbReference>
<dbReference type="GO" id="GO:0008312">
    <property type="term" value="F:7S RNA binding"/>
    <property type="evidence" value="ECO:0007669"/>
    <property type="project" value="InterPro"/>
</dbReference>
<reference evidence="11" key="1">
    <citation type="submission" date="2018-11" db="EMBL/GenBank/DDBJ databases">
        <title>The first complete genome sequence of Mycoplasma iowae strain 695.</title>
        <authorList>
            <person name="Ghanem M."/>
            <person name="El-Gazzar M."/>
        </authorList>
    </citation>
    <scope>NUCLEOTIDE SEQUENCE [LARGE SCALE GENOMIC DNA]</scope>
    <source>
        <strain evidence="11">695</strain>
    </source>
</reference>
<evidence type="ECO:0000256" key="1">
    <source>
        <dbReference type="ARBA" id="ARBA00005450"/>
    </source>
</evidence>
<comment type="function">
    <text evidence="9">Involved in targeting and insertion of nascent membrane proteins into the cytoplasmic membrane. Binds to the hydrophobic signal sequence of the ribosome-nascent chain (RNC) as it emerges from the ribosomes. The SRP-RNC complex is then targeted to the cytoplasmic membrane where it interacts with the SRP receptor FtsY.</text>
</comment>
<dbReference type="GO" id="GO:0048500">
    <property type="term" value="C:signal recognition particle"/>
    <property type="evidence" value="ECO:0007669"/>
    <property type="project" value="UniProtKB-UniRule"/>
</dbReference>
<feature type="binding site" evidence="9">
    <location>
        <begin position="107"/>
        <end position="114"/>
    </location>
    <ligand>
        <name>GTP</name>
        <dbReference type="ChEBI" id="CHEBI:37565"/>
    </ligand>
</feature>
<dbReference type="Proteomes" id="UP000464283">
    <property type="component" value="Chromosome"/>
</dbReference>
<dbReference type="OrthoDB" id="9804720at2"/>
<keyword evidence="6 9" id="KW-0733">Signal recognition particle</keyword>
<keyword evidence="3 9" id="KW-0378">Hydrolase</keyword>
<dbReference type="RefSeq" id="WP_004024915.1">
    <property type="nucleotide sequence ID" value="NZ_AGFP01000020.1"/>
</dbReference>
<feature type="binding site" evidence="9">
    <location>
        <begin position="189"/>
        <end position="193"/>
    </location>
    <ligand>
        <name>GTP</name>
        <dbReference type="ChEBI" id="CHEBI:37565"/>
    </ligand>
</feature>
<comment type="subunit">
    <text evidence="9">Part of the signal recognition particle protein translocation system, which is composed of SRP and FtsY.</text>
</comment>
<dbReference type="GO" id="GO:0005525">
    <property type="term" value="F:GTP binding"/>
    <property type="evidence" value="ECO:0007669"/>
    <property type="project" value="UniProtKB-UniRule"/>
</dbReference>
<keyword evidence="2 9" id="KW-0547">Nucleotide-binding</keyword>
<evidence type="ECO:0000256" key="2">
    <source>
        <dbReference type="ARBA" id="ARBA00022741"/>
    </source>
</evidence>
<keyword evidence="7 9" id="KW-0687">Ribonucleoprotein</keyword>
<evidence type="ECO:0000256" key="9">
    <source>
        <dbReference type="HAMAP-Rule" id="MF_00306"/>
    </source>
</evidence>
<proteinExistence type="inferred from homology"/>
<evidence type="ECO:0000313" key="10">
    <source>
        <dbReference type="EMBL" id="QHG90153.1"/>
    </source>
</evidence>
<keyword evidence="4 9" id="KW-0694">RNA-binding</keyword>
<comment type="domain">
    <text evidence="9">Composed of three domains: the N-terminal N domain, which is responsible for interactions with the ribosome, the central G domain, which binds GTP, and the C-terminal M domain, which binds the RNA and the signal sequence of the RNC.</text>
</comment>
<keyword evidence="9" id="KW-0963">Cytoplasm</keyword>
<dbReference type="NCBIfam" id="TIGR00959">
    <property type="entry name" value="ffh"/>
    <property type="match status" value="1"/>
</dbReference>
<dbReference type="InterPro" id="IPR022941">
    <property type="entry name" value="SRP54"/>
</dbReference>
<dbReference type="InterPro" id="IPR003593">
    <property type="entry name" value="AAA+_ATPase"/>
</dbReference>
<dbReference type="SMART" id="SM00382">
    <property type="entry name" value="AAA"/>
    <property type="match status" value="1"/>
</dbReference>
<dbReference type="PANTHER" id="PTHR11564:SF5">
    <property type="entry name" value="SIGNAL RECOGNITION PARTICLE SUBUNIT SRP54"/>
    <property type="match status" value="1"/>
</dbReference>
<gene>
    <name evidence="9 10" type="primary">ffh</name>
    <name evidence="10" type="ORF">EER00_04690</name>
</gene>
<protein>
    <recommendedName>
        <fullName evidence="9">Signal recognition particle protein</fullName>
        <ecNumber evidence="9">3.6.5.4</ecNumber>
    </recommendedName>
    <alternativeName>
        <fullName evidence="9">Fifty-four homolog</fullName>
    </alternativeName>
</protein>
<dbReference type="Pfam" id="PF02881">
    <property type="entry name" value="SRP54_N"/>
    <property type="match status" value="1"/>
</dbReference>
<dbReference type="Gene3D" id="1.10.260.30">
    <property type="entry name" value="Signal recognition particle, SRP54 subunit, M-domain"/>
    <property type="match status" value="1"/>
</dbReference>
<evidence type="ECO:0000256" key="6">
    <source>
        <dbReference type="ARBA" id="ARBA00023135"/>
    </source>
</evidence>
<dbReference type="PANTHER" id="PTHR11564">
    <property type="entry name" value="SIGNAL RECOGNITION PARTICLE 54K PROTEIN SRP54"/>
    <property type="match status" value="1"/>
</dbReference>
<dbReference type="InterPro" id="IPR036891">
    <property type="entry name" value="Signal_recog_part_SRP54_M_sf"/>
</dbReference>
<dbReference type="InterPro" id="IPR000897">
    <property type="entry name" value="SRP54_GTPase_dom"/>
</dbReference>
<dbReference type="Gene3D" id="3.40.50.300">
    <property type="entry name" value="P-loop containing nucleotide triphosphate hydrolases"/>
    <property type="match status" value="1"/>
</dbReference>
<dbReference type="InterPro" id="IPR042101">
    <property type="entry name" value="SRP54_N_sf"/>
</dbReference>
<dbReference type="Pfam" id="PF02978">
    <property type="entry name" value="SRP_SPB"/>
    <property type="match status" value="1"/>
</dbReference>
<dbReference type="GO" id="GO:0003924">
    <property type="term" value="F:GTPase activity"/>
    <property type="evidence" value="ECO:0007669"/>
    <property type="project" value="UniProtKB-UniRule"/>
</dbReference>
<dbReference type="PROSITE" id="PS00300">
    <property type="entry name" value="SRP54"/>
    <property type="match status" value="1"/>
</dbReference>